<dbReference type="InterPro" id="IPR013083">
    <property type="entry name" value="Znf_RING/FYVE/PHD"/>
</dbReference>
<accession>A0A0B7JK77</accession>
<keyword evidence="2 4" id="KW-0863">Zinc-finger</keyword>
<evidence type="ECO:0000313" key="7">
    <source>
        <dbReference type="EMBL" id="CEO45144.1"/>
    </source>
</evidence>
<dbReference type="InterPro" id="IPR011011">
    <property type="entry name" value="Znf_FYVE_PHD"/>
</dbReference>
<dbReference type="GO" id="GO:0008270">
    <property type="term" value="F:zinc ion binding"/>
    <property type="evidence" value="ECO:0007669"/>
    <property type="project" value="UniProtKB-KW"/>
</dbReference>
<organism evidence="7">
    <name type="scientific">Bionectria ochroleuca</name>
    <name type="common">Gliocladium roseum</name>
    <dbReference type="NCBI Taxonomy" id="29856"/>
    <lineage>
        <taxon>Eukaryota</taxon>
        <taxon>Fungi</taxon>
        <taxon>Dikarya</taxon>
        <taxon>Ascomycota</taxon>
        <taxon>Pezizomycotina</taxon>
        <taxon>Sordariomycetes</taxon>
        <taxon>Hypocreomycetidae</taxon>
        <taxon>Hypocreales</taxon>
        <taxon>Bionectriaceae</taxon>
        <taxon>Clonostachys</taxon>
    </lineage>
</organism>
<dbReference type="PANTHER" id="PTHR23164">
    <property type="entry name" value="EARLY ENDOSOME ANTIGEN 1"/>
    <property type="match status" value="1"/>
</dbReference>
<feature type="compositionally biased region" description="Polar residues" evidence="5">
    <location>
        <begin position="31"/>
        <end position="51"/>
    </location>
</feature>
<dbReference type="Pfam" id="PF01363">
    <property type="entry name" value="FYVE"/>
    <property type="match status" value="1"/>
</dbReference>
<evidence type="ECO:0000256" key="5">
    <source>
        <dbReference type="SAM" id="MobiDB-lite"/>
    </source>
</evidence>
<dbReference type="SMART" id="SM00064">
    <property type="entry name" value="FYVE"/>
    <property type="match status" value="1"/>
</dbReference>
<dbReference type="PANTHER" id="PTHR23164:SF30">
    <property type="entry name" value="EARLY ENDOSOME ANTIGEN 1"/>
    <property type="match status" value="1"/>
</dbReference>
<dbReference type="InterPro" id="IPR000306">
    <property type="entry name" value="Znf_FYVE"/>
</dbReference>
<evidence type="ECO:0000256" key="3">
    <source>
        <dbReference type="ARBA" id="ARBA00022833"/>
    </source>
</evidence>
<keyword evidence="1" id="KW-0479">Metal-binding</keyword>
<feature type="region of interest" description="Disordered" evidence="5">
    <location>
        <begin position="237"/>
        <end position="260"/>
    </location>
</feature>
<dbReference type="AlphaFoldDB" id="A0A0B7JK77"/>
<dbReference type="CDD" id="cd15760">
    <property type="entry name" value="FYVE_scVPS27p_like"/>
    <property type="match status" value="1"/>
</dbReference>
<proteinExistence type="predicted"/>
<dbReference type="EMBL" id="CDPU01000002">
    <property type="protein sequence ID" value="CEO45144.1"/>
    <property type="molecule type" value="Genomic_DNA"/>
</dbReference>
<feature type="domain" description="FYVE-type" evidence="6">
    <location>
        <begin position="178"/>
        <end position="233"/>
    </location>
</feature>
<name>A0A0B7JK77_BIOOC</name>
<dbReference type="SUPFAM" id="SSF57903">
    <property type="entry name" value="FYVE/PHD zinc finger"/>
    <property type="match status" value="1"/>
</dbReference>
<dbReference type="InterPro" id="IPR017455">
    <property type="entry name" value="Znf_FYVE-rel"/>
</dbReference>
<evidence type="ECO:0000259" key="6">
    <source>
        <dbReference type="PROSITE" id="PS50178"/>
    </source>
</evidence>
<evidence type="ECO:0000256" key="2">
    <source>
        <dbReference type="ARBA" id="ARBA00022771"/>
    </source>
</evidence>
<gene>
    <name evidence="7" type="ORF">BN869_000001199_1</name>
</gene>
<evidence type="ECO:0000256" key="1">
    <source>
        <dbReference type="ARBA" id="ARBA00022723"/>
    </source>
</evidence>
<protein>
    <recommendedName>
        <fullName evidence="6">FYVE-type domain-containing protein</fullName>
    </recommendedName>
</protein>
<reference evidence="7" key="1">
    <citation type="submission" date="2015-01" db="EMBL/GenBank/DDBJ databases">
        <authorList>
            <person name="Durling Mikael"/>
        </authorList>
    </citation>
    <scope>NUCLEOTIDE SEQUENCE</scope>
</reference>
<keyword evidence="3" id="KW-0862">Zinc</keyword>
<feature type="compositionally biased region" description="Low complexity" evidence="5">
    <location>
        <begin position="239"/>
        <end position="260"/>
    </location>
</feature>
<dbReference type="Gene3D" id="3.30.40.10">
    <property type="entry name" value="Zinc/RING finger domain, C3HC4 (zinc finger)"/>
    <property type="match status" value="1"/>
</dbReference>
<feature type="region of interest" description="Disordered" evidence="5">
    <location>
        <begin position="1"/>
        <end position="72"/>
    </location>
</feature>
<dbReference type="PROSITE" id="PS50178">
    <property type="entry name" value="ZF_FYVE"/>
    <property type="match status" value="1"/>
</dbReference>
<sequence length="292" mass="32297">MAAELIMPTLPGDQHPHHHHHFATQRPPHSRSLSFQVPQPHSNQLSPLSTSDLDKHHASTPSSPKAQHARPARPMYMPAVLRPNSDFICQKITGVSPTNSDTSSVQTAGRRRLSGAGFMAMPGFSALGQRLTRRTTGDSTKSFESGWDLDLFPHVTNLPTRKHWKPDPESSVCDDPTCKRTFNYFTRRHHCRRCGNIFCDPHSSFEVPLDQDANFNPRAPPSRTCNHCFEQYRDWHSRNNSQSSSSASSDDQNAAPPTPIAAIPGAAAAALALPKGPEVAASVPRDWNWSTF</sequence>
<evidence type="ECO:0000256" key="4">
    <source>
        <dbReference type="PROSITE-ProRule" id="PRU00091"/>
    </source>
</evidence>